<dbReference type="EMBL" id="CAFBPU010000008">
    <property type="protein sequence ID" value="CAB5025950.1"/>
    <property type="molecule type" value="Genomic_DNA"/>
</dbReference>
<sequence length="75" mass="8658">MIRHSEQTHQQLLARLPGATGRDLKHWMRALEDGPAFSRFDEKVTWLRDEHSLSHGFATAIVHEADKARAHRKFG</sequence>
<dbReference type="Pfam" id="PF14117">
    <property type="entry name" value="DUF4287"/>
    <property type="match status" value="1"/>
</dbReference>
<accession>A0A6J7RBC3</accession>
<name>A0A6J7RBC3_9ZZZZ</name>
<dbReference type="AlphaFoldDB" id="A0A6J7RBC3"/>
<dbReference type="InterPro" id="IPR025629">
    <property type="entry name" value="DUF4287"/>
</dbReference>
<protein>
    <submittedName>
        <fullName evidence="2">Unannotated protein</fullName>
    </submittedName>
</protein>
<gene>
    <name evidence="1" type="ORF">UFOPK3752_00056</name>
    <name evidence="2" type="ORF">UFOPK4150_00546</name>
</gene>
<organism evidence="2">
    <name type="scientific">freshwater metagenome</name>
    <dbReference type="NCBI Taxonomy" id="449393"/>
    <lineage>
        <taxon>unclassified sequences</taxon>
        <taxon>metagenomes</taxon>
        <taxon>ecological metagenomes</taxon>
    </lineage>
</organism>
<evidence type="ECO:0000313" key="1">
    <source>
        <dbReference type="EMBL" id="CAB4924698.1"/>
    </source>
</evidence>
<dbReference type="EMBL" id="CAFBND010000001">
    <property type="protein sequence ID" value="CAB4924698.1"/>
    <property type="molecule type" value="Genomic_DNA"/>
</dbReference>
<proteinExistence type="predicted"/>
<evidence type="ECO:0000313" key="2">
    <source>
        <dbReference type="EMBL" id="CAB5025950.1"/>
    </source>
</evidence>
<reference evidence="2" key="1">
    <citation type="submission" date="2020-05" db="EMBL/GenBank/DDBJ databases">
        <authorList>
            <person name="Chiriac C."/>
            <person name="Salcher M."/>
            <person name="Ghai R."/>
            <person name="Kavagutti S V."/>
        </authorList>
    </citation>
    <scope>NUCLEOTIDE SEQUENCE</scope>
</reference>